<dbReference type="PROSITE" id="PS00972">
    <property type="entry name" value="USP_1"/>
    <property type="match status" value="1"/>
</dbReference>
<evidence type="ECO:0000259" key="9">
    <source>
        <dbReference type="PROSITE" id="PS50235"/>
    </source>
</evidence>
<dbReference type="InterPro" id="IPR038765">
    <property type="entry name" value="Papain-like_cys_pep_sf"/>
</dbReference>
<evidence type="ECO:0000256" key="2">
    <source>
        <dbReference type="ARBA" id="ARBA00009085"/>
    </source>
</evidence>
<dbReference type="GO" id="GO:0004843">
    <property type="term" value="F:cysteine-type deubiquitinase activity"/>
    <property type="evidence" value="ECO:0007669"/>
    <property type="project" value="UniProtKB-UniRule"/>
</dbReference>
<keyword evidence="3 7" id="KW-0645">Protease</keyword>
<organism evidence="11">
    <name type="scientific">Chlorella variabilis</name>
    <name type="common">Green alga</name>
    <dbReference type="NCBI Taxonomy" id="554065"/>
    <lineage>
        <taxon>Eukaryota</taxon>
        <taxon>Viridiplantae</taxon>
        <taxon>Chlorophyta</taxon>
        <taxon>core chlorophytes</taxon>
        <taxon>Trebouxiophyceae</taxon>
        <taxon>Chlorellales</taxon>
        <taxon>Chlorellaceae</taxon>
        <taxon>Chlorella clade</taxon>
        <taxon>Chlorella</taxon>
    </lineage>
</organism>
<evidence type="ECO:0000313" key="10">
    <source>
        <dbReference type="EMBL" id="EFN52156.1"/>
    </source>
</evidence>
<feature type="compositionally biased region" description="Basic and acidic residues" evidence="8">
    <location>
        <begin position="460"/>
        <end position="470"/>
    </location>
</feature>
<evidence type="ECO:0000256" key="3">
    <source>
        <dbReference type="ARBA" id="ARBA00022670"/>
    </source>
</evidence>
<evidence type="ECO:0000256" key="8">
    <source>
        <dbReference type="SAM" id="MobiDB-lite"/>
    </source>
</evidence>
<comment type="similarity">
    <text evidence="2 7">Belongs to the peptidase C19 family.</text>
</comment>
<keyword evidence="11" id="KW-1185">Reference proteome</keyword>
<feature type="compositionally biased region" description="Low complexity" evidence="8">
    <location>
        <begin position="363"/>
        <end position="386"/>
    </location>
</feature>
<feature type="domain" description="USP" evidence="9">
    <location>
        <begin position="38"/>
        <end position="344"/>
    </location>
</feature>
<name>E1ZQ10_CHLVA</name>
<dbReference type="InterPro" id="IPR018200">
    <property type="entry name" value="USP_CS"/>
</dbReference>
<reference evidence="10 11" key="1">
    <citation type="journal article" date="2010" name="Plant Cell">
        <title>The Chlorella variabilis NC64A genome reveals adaptation to photosymbiosis, coevolution with viruses, and cryptic sex.</title>
        <authorList>
            <person name="Blanc G."/>
            <person name="Duncan G."/>
            <person name="Agarkova I."/>
            <person name="Borodovsky M."/>
            <person name="Gurnon J."/>
            <person name="Kuo A."/>
            <person name="Lindquist E."/>
            <person name="Lucas S."/>
            <person name="Pangilinan J."/>
            <person name="Polle J."/>
            <person name="Salamov A."/>
            <person name="Terry A."/>
            <person name="Yamada T."/>
            <person name="Dunigan D.D."/>
            <person name="Grigoriev I.V."/>
            <person name="Claverie J.M."/>
            <person name="Van Etten J.L."/>
        </authorList>
    </citation>
    <scope>NUCLEOTIDE SEQUENCE [LARGE SCALE GENOMIC DNA]</scope>
    <source>
        <strain evidence="10 11">NC64A</strain>
    </source>
</reference>
<dbReference type="PROSITE" id="PS50235">
    <property type="entry name" value="USP_3"/>
    <property type="match status" value="1"/>
</dbReference>
<dbReference type="GO" id="GO:0016579">
    <property type="term" value="P:protein deubiquitination"/>
    <property type="evidence" value="ECO:0007669"/>
    <property type="project" value="InterPro"/>
</dbReference>
<accession>E1ZQ10</accession>
<evidence type="ECO:0000256" key="1">
    <source>
        <dbReference type="ARBA" id="ARBA00000707"/>
    </source>
</evidence>
<dbReference type="EC" id="3.4.19.12" evidence="7"/>
<dbReference type="GO" id="GO:0005829">
    <property type="term" value="C:cytosol"/>
    <property type="evidence" value="ECO:0007669"/>
    <property type="project" value="TreeGrafter"/>
</dbReference>
<dbReference type="RefSeq" id="XP_005844258.1">
    <property type="nucleotide sequence ID" value="XM_005844196.1"/>
</dbReference>
<dbReference type="STRING" id="554065.E1ZQ10"/>
<dbReference type="PANTHER" id="PTHR24006:SF758">
    <property type="entry name" value="UBIQUITIN CARBOXYL-TERMINAL HYDROLASE 36"/>
    <property type="match status" value="1"/>
</dbReference>
<evidence type="ECO:0000256" key="5">
    <source>
        <dbReference type="ARBA" id="ARBA00022801"/>
    </source>
</evidence>
<keyword evidence="5 7" id="KW-0378">Hydrolase</keyword>
<dbReference type="CDD" id="cd02661">
    <property type="entry name" value="Peptidase_C19E"/>
    <property type="match status" value="1"/>
</dbReference>
<comment type="catalytic activity">
    <reaction evidence="1 7">
        <text>Thiol-dependent hydrolysis of ester, thioester, amide, peptide and isopeptide bonds formed by the C-terminal Gly of ubiquitin (a 76-residue protein attached to proteins as an intracellular targeting signal).</text>
        <dbReference type="EC" id="3.4.19.12"/>
    </reaction>
</comment>
<dbReference type="Proteomes" id="UP000008141">
    <property type="component" value="Unassembled WGS sequence"/>
</dbReference>
<keyword evidence="4 7" id="KW-0833">Ubl conjugation pathway</keyword>
<sequence length="799" mass="87181">MTRRGGQQAGRHGPTGHNELFKAEDLTLQWREMRKAGAGLQNLGNTCFMNSVLQLLVHTPPLAELLLSGGFGRVHNGAVNGFYPIQLARELVSRSLAQTTRSPLAPMKFAKSLRRISRSFRLGRQEDAHEFLIALLDAMHEASIAGITPKPSPELAQTSFIYRIFGGRMRSQVKCSECGYESNTYDPCIDLSLEITRASSVKRALEHFTKGEVLDGGNKYKCPRQQKAVRAVKRMTVDSAPNVLMIQLKRFEFSFSGHKISKKIDFDLELDLGPFMSEAPLVPALYDLYAVLVHSGHSVHSGHYYAYVRAPNGIWHICDDTHVAQVAERQVMAQKAYILFYLKRQPCAKRAPLSTSNRSVAMAAAPSPSPTGGSAPGAAAPAAAATLARRQDVQQPVRLDGQRGSSAATPALAPGIGSKKRKHSEAATDSLQQQQRNRHAVRLCAAEADEQQQLNGRIGKSREQQQDGRTSKKQRHALRQHAAAHSSSDAEVPFASPLPRLRPRVVPSPLAVTAALAVSRRGARLAEVISISQHQMLRPRRLLRQKGRLKRSAAAAAAAAAARRVEPAAFPAEVVQREDRPRGSGPGGSAGASVVSAPDWPPVKQQGATVGAASGAGVEQQQQQEYGRRRKRRPPQHEDVQPSAAPPRGASSGGQQADDVRAFLRGSSGGTRLRLEAWDHADMADKQLQAKLLRKEAPKRRRLDEYDQEYDKGRTKKVRGKRGDGSGSNEGRGVGPDLDAAWRQQQREGAQTELRGNRKRRSAQSHHEQQQQFGGPASRHGGTRGGSGGRGRGRMSPRR</sequence>
<dbReference type="GO" id="GO:0005634">
    <property type="term" value="C:nucleus"/>
    <property type="evidence" value="ECO:0007669"/>
    <property type="project" value="TreeGrafter"/>
</dbReference>
<dbReference type="InterPro" id="IPR028889">
    <property type="entry name" value="USP"/>
</dbReference>
<evidence type="ECO:0000256" key="7">
    <source>
        <dbReference type="RuleBase" id="RU366025"/>
    </source>
</evidence>
<keyword evidence="6 7" id="KW-0788">Thiol protease</keyword>
<gene>
    <name evidence="10" type="ORF">CHLNCDRAFT_139325</name>
</gene>
<feature type="region of interest" description="Disordered" evidence="8">
    <location>
        <begin position="453"/>
        <end position="503"/>
    </location>
</feature>
<dbReference type="Pfam" id="PF00443">
    <property type="entry name" value="UCH"/>
    <property type="match status" value="1"/>
</dbReference>
<feature type="region of interest" description="Disordered" evidence="8">
    <location>
        <begin position="353"/>
        <end position="440"/>
    </location>
</feature>
<dbReference type="OrthoDB" id="420187at2759"/>
<dbReference type="AlphaFoldDB" id="E1ZQ10"/>
<dbReference type="InterPro" id="IPR050164">
    <property type="entry name" value="Peptidase_C19"/>
</dbReference>
<dbReference type="eggNOG" id="KOG1865">
    <property type="taxonomic scope" value="Eukaryota"/>
</dbReference>
<evidence type="ECO:0000256" key="4">
    <source>
        <dbReference type="ARBA" id="ARBA00022786"/>
    </source>
</evidence>
<feature type="region of interest" description="Disordered" evidence="8">
    <location>
        <begin position="689"/>
        <end position="799"/>
    </location>
</feature>
<comment type="function">
    <text evidence="7">Recognizes and hydrolyzes the peptide bond at the C-terminal Gly of ubiquitin. Involved in the processing of poly-ubiquitin precursors as well as that of ubiquitinated proteins.</text>
</comment>
<dbReference type="KEGG" id="cvr:CHLNCDRAFT_139325"/>
<dbReference type="Gene3D" id="3.90.70.10">
    <property type="entry name" value="Cysteine proteinases"/>
    <property type="match status" value="1"/>
</dbReference>
<dbReference type="SUPFAM" id="SSF54001">
    <property type="entry name" value="Cysteine proteinases"/>
    <property type="match status" value="1"/>
</dbReference>
<evidence type="ECO:0000256" key="6">
    <source>
        <dbReference type="ARBA" id="ARBA00022807"/>
    </source>
</evidence>
<dbReference type="GeneID" id="17351532"/>
<dbReference type="InParanoid" id="E1ZQ10"/>
<protein>
    <recommendedName>
        <fullName evidence="7">Ubiquitin carboxyl-terminal hydrolase</fullName>
        <ecNumber evidence="7">3.4.19.12</ecNumber>
    </recommendedName>
</protein>
<dbReference type="InterPro" id="IPR001394">
    <property type="entry name" value="Peptidase_C19_UCH"/>
</dbReference>
<feature type="compositionally biased region" description="Basic and acidic residues" evidence="8">
    <location>
        <begin position="702"/>
        <end position="713"/>
    </location>
</feature>
<feature type="compositionally biased region" description="Gly residues" evidence="8">
    <location>
        <begin position="725"/>
        <end position="734"/>
    </location>
</feature>
<evidence type="ECO:0000313" key="11">
    <source>
        <dbReference type="Proteomes" id="UP000008141"/>
    </source>
</evidence>
<feature type="region of interest" description="Disordered" evidence="8">
    <location>
        <begin position="571"/>
        <end position="665"/>
    </location>
</feature>
<dbReference type="EMBL" id="GL433858">
    <property type="protein sequence ID" value="EFN52156.1"/>
    <property type="molecule type" value="Genomic_DNA"/>
</dbReference>
<proteinExistence type="inferred from homology"/>
<dbReference type="MEROPS" id="C19.A12"/>
<dbReference type="PROSITE" id="PS00973">
    <property type="entry name" value="USP_2"/>
    <property type="match status" value="1"/>
</dbReference>
<dbReference type="GO" id="GO:0006508">
    <property type="term" value="P:proteolysis"/>
    <property type="evidence" value="ECO:0007669"/>
    <property type="project" value="UniProtKB-KW"/>
</dbReference>
<dbReference type="PANTHER" id="PTHR24006">
    <property type="entry name" value="UBIQUITIN CARBOXYL-TERMINAL HYDROLASE"/>
    <property type="match status" value="1"/>
</dbReference>
<feature type="compositionally biased region" description="Low complexity" evidence="8">
    <location>
        <begin position="607"/>
        <end position="625"/>
    </location>
</feature>